<sequence length="157" mass="18274">MDNKIEIFQFLNLTSHFEYRVIQVKIFADEQLADRVRRQLIIDSITDADRQQGANGENLKSNTGAGNKSTEPNIHRAQTEWRMAKIYDCITLNSELLANHFQDDRHPRYDLDAEERRLYVHVGYNICIRPHQGQLTTAIISRVQDTRNQLHVSKNAI</sequence>
<reference evidence="2 3" key="1">
    <citation type="submission" date="2019-03" db="EMBL/GenBank/DDBJ databases">
        <title>Single cell metagenomics reveals metabolic interactions within the superorganism composed of flagellate Streblomastix strix and complex community of Bacteroidetes bacteria on its surface.</title>
        <authorList>
            <person name="Treitli S.C."/>
            <person name="Kolisko M."/>
            <person name="Husnik F."/>
            <person name="Keeling P."/>
            <person name="Hampl V."/>
        </authorList>
    </citation>
    <scope>NUCLEOTIDE SEQUENCE [LARGE SCALE GENOMIC DNA]</scope>
    <source>
        <strain evidence="2">ST1C</strain>
    </source>
</reference>
<dbReference type="Proteomes" id="UP000324800">
    <property type="component" value="Unassembled WGS sequence"/>
</dbReference>
<name>A0A5J4TJJ9_9EUKA</name>
<dbReference type="EMBL" id="SNRW01030162">
    <property type="protein sequence ID" value="KAA6358239.1"/>
    <property type="molecule type" value="Genomic_DNA"/>
</dbReference>
<dbReference type="AlphaFoldDB" id="A0A5J4TJJ9"/>
<feature type="region of interest" description="Disordered" evidence="1">
    <location>
        <begin position="52"/>
        <end position="71"/>
    </location>
</feature>
<evidence type="ECO:0000256" key="1">
    <source>
        <dbReference type="SAM" id="MobiDB-lite"/>
    </source>
</evidence>
<protein>
    <submittedName>
        <fullName evidence="2">Uncharacterized protein</fullName>
    </submittedName>
</protein>
<evidence type="ECO:0000313" key="3">
    <source>
        <dbReference type="Proteomes" id="UP000324800"/>
    </source>
</evidence>
<organism evidence="2 3">
    <name type="scientific">Streblomastix strix</name>
    <dbReference type="NCBI Taxonomy" id="222440"/>
    <lineage>
        <taxon>Eukaryota</taxon>
        <taxon>Metamonada</taxon>
        <taxon>Preaxostyla</taxon>
        <taxon>Oxymonadida</taxon>
        <taxon>Streblomastigidae</taxon>
        <taxon>Streblomastix</taxon>
    </lineage>
</organism>
<accession>A0A5J4TJJ9</accession>
<comment type="caution">
    <text evidence="2">The sequence shown here is derived from an EMBL/GenBank/DDBJ whole genome shotgun (WGS) entry which is preliminary data.</text>
</comment>
<proteinExistence type="predicted"/>
<evidence type="ECO:0000313" key="2">
    <source>
        <dbReference type="EMBL" id="KAA6358239.1"/>
    </source>
</evidence>
<gene>
    <name evidence="2" type="ORF">EZS28_046234</name>
</gene>